<dbReference type="GO" id="GO:0043022">
    <property type="term" value="F:ribosome binding"/>
    <property type="evidence" value="ECO:0007669"/>
    <property type="project" value="InterPro"/>
</dbReference>
<feature type="non-terminal residue" evidence="3">
    <location>
        <position position="190"/>
    </location>
</feature>
<dbReference type="InterPro" id="IPR002769">
    <property type="entry name" value="eIF6"/>
</dbReference>
<evidence type="ECO:0000313" key="3">
    <source>
        <dbReference type="EMBL" id="RQD80386.1"/>
    </source>
</evidence>
<dbReference type="GO" id="GO:0003743">
    <property type="term" value="F:translation initiation factor activity"/>
    <property type="evidence" value="ECO:0007669"/>
    <property type="project" value="UniProtKB-KW"/>
</dbReference>
<dbReference type="SUPFAM" id="SSF55909">
    <property type="entry name" value="Pentein"/>
    <property type="match status" value="1"/>
</dbReference>
<dbReference type="Gene3D" id="3.75.10.10">
    <property type="entry name" value="L-arginine/glycine Amidinotransferase, Chain A"/>
    <property type="match status" value="1"/>
</dbReference>
<dbReference type="HAMAP" id="MF_00032">
    <property type="entry name" value="eIF_6"/>
    <property type="match status" value="1"/>
</dbReference>
<gene>
    <name evidence="3" type="ORF">D5R95_08825</name>
</gene>
<evidence type="ECO:0000256" key="2">
    <source>
        <dbReference type="ARBA" id="ARBA00022917"/>
    </source>
</evidence>
<evidence type="ECO:0000313" key="4">
    <source>
        <dbReference type="Proteomes" id="UP000284763"/>
    </source>
</evidence>
<dbReference type="PANTHER" id="PTHR10784">
    <property type="entry name" value="TRANSLATION INITIATION FACTOR 6"/>
    <property type="match status" value="1"/>
</dbReference>
<organism evidence="3 4">
    <name type="scientific">Methanosalsum natronophilum</name>
    <dbReference type="NCBI Taxonomy" id="768733"/>
    <lineage>
        <taxon>Archaea</taxon>
        <taxon>Methanobacteriati</taxon>
        <taxon>Methanobacteriota</taxon>
        <taxon>Stenosarchaea group</taxon>
        <taxon>Methanomicrobia</taxon>
        <taxon>Methanosarcinales</taxon>
        <taxon>Methanosarcinaceae</taxon>
        <taxon>Methanosalsum</taxon>
    </lineage>
</organism>
<dbReference type="Proteomes" id="UP000284763">
    <property type="component" value="Unassembled WGS sequence"/>
</dbReference>
<keyword evidence="2" id="KW-0648">Protein biosynthesis</keyword>
<protein>
    <submittedName>
        <fullName evidence="3">Translation initiation factor IF-6</fullName>
    </submittedName>
</protein>
<evidence type="ECO:0000256" key="1">
    <source>
        <dbReference type="ARBA" id="ARBA00022540"/>
    </source>
</evidence>
<dbReference type="NCBIfam" id="TIGR00323">
    <property type="entry name" value="eIF-6"/>
    <property type="match status" value="1"/>
</dbReference>
<name>A0A424YN16_9EURY</name>
<dbReference type="Pfam" id="PF01912">
    <property type="entry name" value="eIF-6"/>
    <property type="match status" value="1"/>
</dbReference>
<comment type="caution">
    <text evidence="3">The sequence shown here is derived from an EMBL/GenBank/DDBJ whole genome shotgun (WGS) entry which is preliminary data.</text>
</comment>
<dbReference type="GO" id="GO:0042256">
    <property type="term" value="P:cytosolic ribosome assembly"/>
    <property type="evidence" value="ECO:0007669"/>
    <property type="project" value="InterPro"/>
</dbReference>
<keyword evidence="1 3" id="KW-0396">Initiation factor</keyword>
<accession>A0A424YN16</accession>
<sequence>MNYTTEIYESPLIGVFATCTEEVALVPTGTNESEIKIIEDVLDVDVYSTLADGCTVIGSLIRGNSNGFVIPKNMSDKYLVDLGLKATSLPHKINAIGNIVLANDYAALVHPDLSDKAVELISNALGVETFRGTIAGIKTVGMAGVVTSKGLLVNPRVSNDEIEKLREVFNLEVLTATINYGTHMVGSGIL</sequence>
<dbReference type="AlphaFoldDB" id="A0A424YN16"/>
<proteinExistence type="inferred from homology"/>
<reference evidence="3 4" key="1">
    <citation type="submission" date="2018-08" db="EMBL/GenBank/DDBJ databases">
        <title>The metabolism and importance of syntrophic acetate oxidation coupled to methane or sulfide production in haloalkaline environments.</title>
        <authorList>
            <person name="Timmers P.H.A."/>
            <person name="Vavourakis C.D."/>
            <person name="Sorokin D.Y."/>
            <person name="Sinninghe Damste J.S."/>
            <person name="Muyzer G."/>
            <person name="Stams A.J.M."/>
            <person name="Plugge C.M."/>
        </authorList>
    </citation>
    <scope>NUCLEOTIDE SEQUENCE [LARGE SCALE GENOMIC DNA]</scope>
    <source>
        <strain evidence="3">MSAO_Arc3</strain>
    </source>
</reference>
<dbReference type="SMART" id="SM00654">
    <property type="entry name" value="eIF6"/>
    <property type="match status" value="1"/>
</dbReference>
<dbReference type="EMBL" id="QZAB01000564">
    <property type="protein sequence ID" value="RQD80386.1"/>
    <property type="molecule type" value="Genomic_DNA"/>
</dbReference>